<name>A0A5N6JLM9_9EURO</name>
<proteinExistence type="predicted"/>
<dbReference type="AlphaFoldDB" id="A0A5N6JLM9"/>
<gene>
    <name evidence="2" type="ORF">BDV30DRAFT_202704</name>
</gene>
<accession>A0A5N6JLM9</accession>
<reference evidence="2 3" key="1">
    <citation type="submission" date="2019-04" db="EMBL/GenBank/DDBJ databases">
        <title>Fungal friends and foes A comparative genomics study of 23 Aspergillus species from section Flavi.</title>
        <authorList>
            <consortium name="DOE Joint Genome Institute"/>
            <person name="Kjaerbolling I."/>
            <person name="Vesth T.C."/>
            <person name="Frisvad J.C."/>
            <person name="Nybo J.L."/>
            <person name="Theobald S."/>
            <person name="Kildgaard S."/>
            <person name="Petersen T.I."/>
            <person name="Kuo A."/>
            <person name="Sato A."/>
            <person name="Lyhne E.K."/>
            <person name="Kogle M.E."/>
            <person name="Wiebenga A."/>
            <person name="Kun R.S."/>
            <person name="Lubbers R.J."/>
            <person name="Makela M.R."/>
            <person name="Barry K."/>
            <person name="Chovatia M."/>
            <person name="Clum A."/>
            <person name="Daum C."/>
            <person name="Haridas S."/>
            <person name="He G."/>
            <person name="LaButti K."/>
            <person name="Lipzen A."/>
            <person name="Mondo S."/>
            <person name="Pangilinan J."/>
            <person name="Riley R."/>
            <person name="Salamov A."/>
            <person name="Simmons B.A."/>
            <person name="Magnuson J.K."/>
            <person name="Henrissat B."/>
            <person name="Mortensen U.H."/>
            <person name="Larsen T.O."/>
            <person name="De vries R.P."/>
            <person name="Grigoriev I.V."/>
            <person name="Machida M."/>
            <person name="Baker S.E."/>
            <person name="Andersen M.R."/>
        </authorList>
    </citation>
    <scope>NUCLEOTIDE SEQUENCE [LARGE SCALE GENOMIC DNA]</scope>
    <source>
        <strain evidence="2 3">CBS 117635</strain>
    </source>
</reference>
<evidence type="ECO:0000313" key="2">
    <source>
        <dbReference type="EMBL" id="KAB8278824.1"/>
    </source>
</evidence>
<feature type="compositionally biased region" description="Polar residues" evidence="1">
    <location>
        <begin position="23"/>
        <end position="43"/>
    </location>
</feature>
<keyword evidence="3" id="KW-1185">Reference proteome</keyword>
<evidence type="ECO:0000313" key="3">
    <source>
        <dbReference type="Proteomes" id="UP000326289"/>
    </source>
</evidence>
<sequence length="206" mass="23326">MSFIGHRPTQGKNLSVEPDGETPLSTTSFSRPSQAPSFTSNEISMLDEPHTMNPSQLTTPEKRLYDFLYSQGWTGTQCSSYFAHIEAIKEALSHYFYSQAWSDDQVQALHERCQMELPENIPAPRGDAAQEDLQMHLRLVEKLNRRKAIGERMYPSTRTVGMGLLSREGLEVEFPQSIIIMYIHLSSLGHISGSLAIFSKRYILNT</sequence>
<dbReference type="EMBL" id="ML732766">
    <property type="protein sequence ID" value="KAB8278824.1"/>
    <property type="molecule type" value="Genomic_DNA"/>
</dbReference>
<evidence type="ECO:0000256" key="1">
    <source>
        <dbReference type="SAM" id="MobiDB-lite"/>
    </source>
</evidence>
<organism evidence="2 3">
    <name type="scientific">Aspergillus minisclerotigenes</name>
    <dbReference type="NCBI Taxonomy" id="656917"/>
    <lineage>
        <taxon>Eukaryota</taxon>
        <taxon>Fungi</taxon>
        <taxon>Dikarya</taxon>
        <taxon>Ascomycota</taxon>
        <taxon>Pezizomycotina</taxon>
        <taxon>Eurotiomycetes</taxon>
        <taxon>Eurotiomycetidae</taxon>
        <taxon>Eurotiales</taxon>
        <taxon>Aspergillaceae</taxon>
        <taxon>Aspergillus</taxon>
        <taxon>Aspergillus subgen. Circumdati</taxon>
    </lineage>
</organism>
<dbReference type="Proteomes" id="UP000326289">
    <property type="component" value="Unassembled WGS sequence"/>
</dbReference>
<feature type="region of interest" description="Disordered" evidence="1">
    <location>
        <begin position="1"/>
        <end position="57"/>
    </location>
</feature>
<protein>
    <submittedName>
        <fullName evidence="2">Uncharacterized protein</fullName>
    </submittedName>
</protein>